<dbReference type="PROSITE" id="PS51658">
    <property type="entry name" value="BFN"/>
    <property type="match status" value="1"/>
</dbReference>
<dbReference type="InterPro" id="IPR036104">
    <property type="entry name" value="BFN_sf"/>
</dbReference>
<evidence type="ECO:0008006" key="5">
    <source>
        <dbReference type="Google" id="ProtNLM"/>
    </source>
</evidence>
<evidence type="ECO:0000259" key="1">
    <source>
        <dbReference type="PROSITE" id="PS50151"/>
    </source>
</evidence>
<proteinExistence type="predicted"/>
<accession>A0A5C8FAR4</accession>
<evidence type="ECO:0000313" key="4">
    <source>
        <dbReference type="Proteomes" id="UP000323176"/>
    </source>
</evidence>
<gene>
    <name evidence="3" type="ORF">EPJ72_02330</name>
</gene>
<evidence type="ECO:0000313" key="3">
    <source>
        <dbReference type="EMBL" id="TXJ46312.1"/>
    </source>
</evidence>
<feature type="domain" description="UVR" evidence="1">
    <location>
        <begin position="170"/>
        <end position="203"/>
    </location>
</feature>
<name>A0A5C8FAR4_BRAPL</name>
<comment type="caution">
    <text evidence="3">The sequence shown here is derived from an EMBL/GenBank/DDBJ whole genome shotgun (WGS) entry which is preliminary data.</text>
</comment>
<dbReference type="SUPFAM" id="SSF103256">
    <property type="entry name" value="Hypothetical protein TM0160"/>
    <property type="match status" value="1"/>
</dbReference>
<feature type="domain" description="BFN" evidence="2">
    <location>
        <begin position="1"/>
        <end position="130"/>
    </location>
</feature>
<dbReference type="InterPro" id="IPR003729">
    <property type="entry name" value="Bi_nuclease_dom"/>
</dbReference>
<dbReference type="Gene3D" id="3.10.690.10">
    <property type="entry name" value="Bifunctional nuclease domain"/>
    <property type="match status" value="1"/>
</dbReference>
<dbReference type="EMBL" id="SAXY01000014">
    <property type="protein sequence ID" value="TXJ46312.1"/>
    <property type="molecule type" value="Genomic_DNA"/>
</dbReference>
<sequence>MIEAKILNLAITDKYFVVMLKPENTEKVIPISIATLEAQSIMTSLIGYKKERPLTHNLINKIFNTCNIKLLNIVIDNIHMDTYFAKLVIEYDKNNVFIDSRPSDAIALALEFKCPIYVEEHVIEKAGIILENGEESPAVPFVYQRFDNNEEEVSQLDNNNAVNNNNNNNIKTREEIQRLLDQAIKEERYEDAARYRDELDKLN</sequence>
<dbReference type="Proteomes" id="UP000323176">
    <property type="component" value="Unassembled WGS sequence"/>
</dbReference>
<dbReference type="PROSITE" id="PS50151">
    <property type="entry name" value="UVR"/>
    <property type="match status" value="1"/>
</dbReference>
<organism evidence="3 4">
    <name type="scientific">Brachyspira pilosicoli</name>
    <name type="common">Serpulina pilosicoli</name>
    <dbReference type="NCBI Taxonomy" id="52584"/>
    <lineage>
        <taxon>Bacteria</taxon>
        <taxon>Pseudomonadati</taxon>
        <taxon>Spirochaetota</taxon>
        <taxon>Spirochaetia</taxon>
        <taxon>Brachyspirales</taxon>
        <taxon>Brachyspiraceae</taxon>
        <taxon>Brachyspira</taxon>
    </lineage>
</organism>
<dbReference type="AlphaFoldDB" id="A0A5C8FAR4"/>
<dbReference type="InterPro" id="IPR001943">
    <property type="entry name" value="UVR_dom"/>
</dbReference>
<dbReference type="OrthoDB" id="9788698at2"/>
<protein>
    <recommendedName>
        <fullName evidence="5">Bifunctional nuclease family protein</fullName>
    </recommendedName>
</protein>
<dbReference type="GO" id="GO:0004518">
    <property type="term" value="F:nuclease activity"/>
    <property type="evidence" value="ECO:0007669"/>
    <property type="project" value="InterPro"/>
</dbReference>
<dbReference type="PANTHER" id="PTHR15160:SF1">
    <property type="entry name" value="VON HIPPEL-LINDAU DISEASE TUMOR SUPPRESSOR"/>
    <property type="match status" value="1"/>
</dbReference>
<reference evidence="3 4" key="1">
    <citation type="journal article" date="1992" name="Lakartidningen">
        <title>[Penicillin V and not amoxicillin is the first choice preparation in acute otitis].</title>
        <authorList>
            <person name="Kamme C."/>
            <person name="Lundgren K."/>
            <person name="Prellner K."/>
        </authorList>
    </citation>
    <scope>NUCLEOTIDE SEQUENCE [LARGE SCALE GENOMIC DNA]</scope>
    <source>
        <strain evidence="3 4">PC5538III-hc</strain>
    </source>
</reference>
<dbReference type="Pfam" id="PF02577">
    <property type="entry name" value="BFN_dom"/>
    <property type="match status" value="1"/>
</dbReference>
<dbReference type="Pfam" id="PF02151">
    <property type="entry name" value="UVR"/>
    <property type="match status" value="1"/>
</dbReference>
<evidence type="ECO:0000259" key="2">
    <source>
        <dbReference type="PROSITE" id="PS51658"/>
    </source>
</evidence>
<dbReference type="PANTHER" id="PTHR15160">
    <property type="entry name" value="VON HIPPEL-LINDAU PROTEIN"/>
    <property type="match status" value="1"/>
</dbReference>